<keyword evidence="5" id="KW-1185">Reference proteome</keyword>
<dbReference type="Gene3D" id="3.30.70.360">
    <property type="match status" value="1"/>
</dbReference>
<evidence type="ECO:0000313" key="4">
    <source>
        <dbReference type="EMBL" id="TPX08588.1"/>
    </source>
</evidence>
<dbReference type="InterPro" id="IPR017144">
    <property type="entry name" value="Xaa-Arg_dipeptidase"/>
</dbReference>
<dbReference type="InParanoid" id="A0A507AUQ0"/>
<evidence type="ECO:0000259" key="3">
    <source>
        <dbReference type="Pfam" id="PF07687"/>
    </source>
</evidence>
<dbReference type="Pfam" id="PF07687">
    <property type="entry name" value="M20_dimer"/>
    <property type="match status" value="1"/>
</dbReference>
<evidence type="ECO:0000313" key="5">
    <source>
        <dbReference type="Proteomes" id="UP000319257"/>
    </source>
</evidence>
<gene>
    <name evidence="4" type="ORF">E0L32_009927</name>
</gene>
<dbReference type="InterPro" id="IPR036264">
    <property type="entry name" value="Bact_exopeptidase_dim_dom"/>
</dbReference>
<sequence length="408" mass="43795">MGSIPPCPTENEQLNKLLKKHSELICKVNNQIHDNPEVAYEEHYAHDTLCDALERLGYKVTRHVYGLKTAFEAESGQGGALVTYNAEYDALPGIGHACGHNLIASSSLAAFLITADALRENGVEGRVRLLGTPAEEAGGGKIDLLEAGAYKGVDACLMGHPDTSSGDLSGVILVSTMARASATVTFRGVNAHAGYSPWMGKNALDAAVAAYTNLSMLRQQIQPNQRLHAIISRGGDRPNVIPHLTEMMVTVRAETDAELQKTCKRVIACFEGAATAAGCTLEFVWDKTYKDLQCSKSIAKCFQNMAAGQGLKYQFAPPTVSGASTDQGNVSYELPSLHPSFTIPVDRPGIGPHQPDFAEAAGTSAAFDAAMNFGKAMAATGLEILQDKELRDEMWAEHRREFGAKEKN</sequence>
<dbReference type="GO" id="GO:0016805">
    <property type="term" value="F:dipeptidase activity"/>
    <property type="evidence" value="ECO:0007669"/>
    <property type="project" value="InterPro"/>
</dbReference>
<dbReference type="GeneID" id="41977374"/>
<dbReference type="InterPro" id="IPR017439">
    <property type="entry name" value="Amidohydrolase"/>
</dbReference>
<comment type="caution">
    <text evidence="4">The sequence shown here is derived from an EMBL/GenBank/DDBJ whole genome shotgun (WGS) entry which is preliminary data.</text>
</comment>
<reference evidence="4 5" key="1">
    <citation type="submission" date="2019-06" db="EMBL/GenBank/DDBJ databases">
        <title>Draft genome sequence of the filamentous fungus Phialemoniopsis curvata isolated from diesel fuel.</title>
        <authorList>
            <person name="Varaljay V.A."/>
            <person name="Lyon W.J."/>
            <person name="Crouch A.L."/>
            <person name="Drake C.E."/>
            <person name="Hollomon J.M."/>
            <person name="Nadeau L.J."/>
            <person name="Nunn H.S."/>
            <person name="Stevenson B.S."/>
            <person name="Bojanowski C.L."/>
            <person name="Crookes-Goodson W.J."/>
        </authorList>
    </citation>
    <scope>NUCLEOTIDE SEQUENCE [LARGE SCALE GENOMIC DNA]</scope>
    <source>
        <strain evidence="4 5">D216</strain>
    </source>
</reference>
<dbReference type="RefSeq" id="XP_030990299.1">
    <property type="nucleotide sequence ID" value="XM_031144943.1"/>
</dbReference>
<dbReference type="PANTHER" id="PTHR30575:SF0">
    <property type="entry name" value="XAA-ARG DIPEPTIDASE"/>
    <property type="match status" value="1"/>
</dbReference>
<accession>A0A507AUQ0</accession>
<dbReference type="Gene3D" id="3.40.630.10">
    <property type="entry name" value="Zn peptidases"/>
    <property type="match status" value="1"/>
</dbReference>
<dbReference type="SUPFAM" id="SSF55031">
    <property type="entry name" value="Bacterial exopeptidase dimerisation domain"/>
    <property type="match status" value="1"/>
</dbReference>
<dbReference type="AlphaFoldDB" id="A0A507AUQ0"/>
<dbReference type="InterPro" id="IPR011650">
    <property type="entry name" value="Peptidase_M20_dimer"/>
</dbReference>
<dbReference type="FunFam" id="3.30.70.360:FF:000004">
    <property type="entry name" value="Peptidase M20 domain-containing protein 2"/>
    <property type="match status" value="1"/>
</dbReference>
<organism evidence="4 5">
    <name type="scientific">Thyridium curvatum</name>
    <dbReference type="NCBI Taxonomy" id="1093900"/>
    <lineage>
        <taxon>Eukaryota</taxon>
        <taxon>Fungi</taxon>
        <taxon>Dikarya</taxon>
        <taxon>Ascomycota</taxon>
        <taxon>Pezizomycotina</taxon>
        <taxon>Sordariomycetes</taxon>
        <taxon>Sordariomycetidae</taxon>
        <taxon>Thyridiales</taxon>
        <taxon>Thyridiaceae</taxon>
        <taxon>Thyridium</taxon>
    </lineage>
</organism>
<dbReference type="InterPro" id="IPR002933">
    <property type="entry name" value="Peptidase_M20"/>
</dbReference>
<dbReference type="OrthoDB" id="6119954at2759"/>
<feature type="domain" description="Peptidase M20 dimerisation" evidence="3">
    <location>
        <begin position="180"/>
        <end position="271"/>
    </location>
</feature>
<dbReference type="Pfam" id="PF01546">
    <property type="entry name" value="Peptidase_M20"/>
    <property type="match status" value="1"/>
</dbReference>
<evidence type="ECO:0000256" key="1">
    <source>
        <dbReference type="ARBA" id="ARBA00006247"/>
    </source>
</evidence>
<dbReference type="PANTHER" id="PTHR30575">
    <property type="entry name" value="PEPTIDASE M20"/>
    <property type="match status" value="1"/>
</dbReference>
<dbReference type="Proteomes" id="UP000319257">
    <property type="component" value="Unassembled WGS sequence"/>
</dbReference>
<dbReference type="SUPFAM" id="SSF53187">
    <property type="entry name" value="Zn-dependent exopeptidases"/>
    <property type="match status" value="1"/>
</dbReference>
<evidence type="ECO:0000256" key="2">
    <source>
        <dbReference type="PIRNR" id="PIRNR037226"/>
    </source>
</evidence>
<name>A0A507AUQ0_9PEZI</name>
<comment type="similarity">
    <text evidence="1 2">Belongs to the peptidase M20A family.</text>
</comment>
<dbReference type="NCBIfam" id="TIGR01891">
    <property type="entry name" value="amidohydrolases"/>
    <property type="match status" value="1"/>
</dbReference>
<dbReference type="InterPro" id="IPR052030">
    <property type="entry name" value="Peptidase_M20/M20A_hydrolases"/>
</dbReference>
<protein>
    <recommendedName>
        <fullName evidence="2">Peptidase M20 domain-containing protein 2</fullName>
    </recommendedName>
</protein>
<dbReference type="CDD" id="cd05672">
    <property type="entry name" value="M20_ACY1L2-like"/>
    <property type="match status" value="1"/>
</dbReference>
<proteinExistence type="inferred from homology"/>
<dbReference type="EMBL" id="SKBQ01000076">
    <property type="protein sequence ID" value="TPX08588.1"/>
    <property type="molecule type" value="Genomic_DNA"/>
</dbReference>
<dbReference type="PIRSF" id="PIRSF037226">
    <property type="entry name" value="Amidohydrolase_ACY1L2_prd"/>
    <property type="match status" value="1"/>
</dbReference>